<accession>A0ABR8UFU3</accession>
<dbReference type="EMBL" id="JACSQJ010000001">
    <property type="protein sequence ID" value="MBD7986904.1"/>
    <property type="molecule type" value="Genomic_DNA"/>
</dbReference>
<sequence>MTLHNEDAAEARGWFDALSEGSREVMGRFSFEKLPQGTSRSFMTVTGVNTGLLREGLAGEFISAAGGRAD</sequence>
<name>A0ABR8UFU3_9GAMM</name>
<protein>
    <recommendedName>
        <fullName evidence="1">PH domain-containing protein</fullName>
    </recommendedName>
</protein>
<evidence type="ECO:0000313" key="3">
    <source>
        <dbReference type="Proteomes" id="UP000647183"/>
    </source>
</evidence>
<dbReference type="Proteomes" id="UP000647183">
    <property type="component" value="Unassembled WGS sequence"/>
</dbReference>
<dbReference type="PROSITE" id="PS50003">
    <property type="entry name" value="PH_DOMAIN"/>
    <property type="match status" value="1"/>
</dbReference>
<reference evidence="2 3" key="1">
    <citation type="submission" date="2020-08" db="EMBL/GenBank/DDBJ databases">
        <title>A Genomic Blueprint of the Chicken Gut Microbiome.</title>
        <authorList>
            <person name="Gilroy R."/>
            <person name="Ravi A."/>
            <person name="Getino M."/>
            <person name="Pursley I."/>
            <person name="Horton D.L."/>
            <person name="Alikhan N.-F."/>
            <person name="Baker D."/>
            <person name="Gharbi K."/>
            <person name="Hall N."/>
            <person name="Watson M."/>
            <person name="Adriaenssens E.M."/>
            <person name="Foster-Nyarko E."/>
            <person name="Jarju S."/>
            <person name="Secka A."/>
            <person name="Antonio M."/>
            <person name="Oren A."/>
            <person name="Chaudhuri R."/>
            <person name="La Ragione R.M."/>
            <person name="Hildebrand F."/>
            <person name="Pallen M.J."/>
        </authorList>
    </citation>
    <scope>NUCLEOTIDE SEQUENCE [LARGE SCALE GENOMIC DNA]</scope>
    <source>
        <strain evidence="2 3">Sa2BVA3</strain>
    </source>
</reference>
<gene>
    <name evidence="2" type="ORF">H9645_02530</name>
</gene>
<proteinExistence type="predicted"/>
<dbReference type="RefSeq" id="WP_191728146.1">
    <property type="nucleotide sequence ID" value="NZ_JACSQJ010000001.1"/>
</dbReference>
<comment type="caution">
    <text evidence="2">The sequence shown here is derived from an EMBL/GenBank/DDBJ whole genome shotgun (WGS) entry which is preliminary data.</text>
</comment>
<dbReference type="InterPro" id="IPR001849">
    <property type="entry name" value="PH_domain"/>
</dbReference>
<organism evidence="2 3">
    <name type="scientific">Luteimonas colneyensis</name>
    <dbReference type="NCBI Taxonomy" id="2762230"/>
    <lineage>
        <taxon>Bacteria</taxon>
        <taxon>Pseudomonadati</taxon>
        <taxon>Pseudomonadota</taxon>
        <taxon>Gammaproteobacteria</taxon>
        <taxon>Lysobacterales</taxon>
        <taxon>Lysobacteraceae</taxon>
        <taxon>Luteimonas</taxon>
    </lineage>
</organism>
<keyword evidence="3" id="KW-1185">Reference proteome</keyword>
<evidence type="ECO:0000313" key="2">
    <source>
        <dbReference type="EMBL" id="MBD7986904.1"/>
    </source>
</evidence>
<feature type="domain" description="PH" evidence="1">
    <location>
        <begin position="1"/>
        <end position="23"/>
    </location>
</feature>
<evidence type="ECO:0000259" key="1">
    <source>
        <dbReference type="PROSITE" id="PS50003"/>
    </source>
</evidence>